<keyword evidence="1" id="KW-0677">Repeat</keyword>
<dbReference type="EMBL" id="SKBQ01000008">
    <property type="protein sequence ID" value="TPX07543.1"/>
    <property type="molecule type" value="Genomic_DNA"/>
</dbReference>
<evidence type="ECO:0000256" key="1">
    <source>
        <dbReference type="ARBA" id="ARBA00022737"/>
    </source>
</evidence>
<dbReference type="InterPro" id="IPR056884">
    <property type="entry name" value="NPHP3-like_N"/>
</dbReference>
<name>A0A507AJP6_9PEZI</name>
<keyword evidence="7" id="KW-1185">Reference proteome</keyword>
<comment type="caution">
    <text evidence="6">The sequence shown here is derived from an EMBL/GenBank/DDBJ whole genome shotgun (WGS) entry which is preliminary data.</text>
</comment>
<dbReference type="Pfam" id="PF24883">
    <property type="entry name" value="NPHP3_N"/>
    <property type="match status" value="1"/>
</dbReference>
<dbReference type="Pfam" id="PF14479">
    <property type="entry name" value="HeLo"/>
    <property type="match status" value="1"/>
</dbReference>
<dbReference type="RefSeq" id="XP_030989095.1">
    <property type="nucleotide sequence ID" value="XM_031136126.1"/>
</dbReference>
<dbReference type="PANTHER" id="PTHR10039">
    <property type="entry name" value="AMELOGENIN"/>
    <property type="match status" value="1"/>
</dbReference>
<evidence type="ECO:0000259" key="3">
    <source>
        <dbReference type="Pfam" id="PF14479"/>
    </source>
</evidence>
<feature type="domain" description="Prion-inhibition and propagation HeLo" evidence="3">
    <location>
        <begin position="6"/>
        <end position="208"/>
    </location>
</feature>
<dbReference type="Gene3D" id="1.20.120.1020">
    <property type="entry name" value="Prion-inhibition and propagation, HeLo domain"/>
    <property type="match status" value="1"/>
</dbReference>
<dbReference type="AlphaFoldDB" id="A0A507AJP6"/>
<feature type="compositionally biased region" description="Acidic residues" evidence="2">
    <location>
        <begin position="422"/>
        <end position="447"/>
    </location>
</feature>
<evidence type="ECO:0000259" key="4">
    <source>
        <dbReference type="Pfam" id="PF24883"/>
    </source>
</evidence>
<dbReference type="InterPro" id="IPR029498">
    <property type="entry name" value="HeLo_dom"/>
</dbReference>
<evidence type="ECO:0000256" key="2">
    <source>
        <dbReference type="SAM" id="MobiDB-lite"/>
    </source>
</evidence>
<dbReference type="EMBL" id="SKBQ01000008">
    <property type="protein sequence ID" value="TPX07384.1"/>
    <property type="molecule type" value="Genomic_DNA"/>
</dbReference>
<feature type="domain" description="Nephrocystin 3-like N-terminal" evidence="4">
    <location>
        <begin position="289"/>
        <end position="379"/>
    </location>
</feature>
<dbReference type="OrthoDB" id="443402at2759"/>
<dbReference type="InParanoid" id="A0A507AJP6"/>
<evidence type="ECO:0000313" key="5">
    <source>
        <dbReference type="EMBL" id="TPX07384.1"/>
    </source>
</evidence>
<proteinExistence type="predicted"/>
<evidence type="ECO:0000313" key="7">
    <source>
        <dbReference type="Proteomes" id="UP000319257"/>
    </source>
</evidence>
<gene>
    <name evidence="5" type="ORF">E0L32_001987</name>
    <name evidence="6" type="ORF">E0L32_002146</name>
</gene>
<dbReference type="GeneID" id="41969434"/>
<accession>A0A507AJP6</accession>
<dbReference type="InterPro" id="IPR038305">
    <property type="entry name" value="HeLo_sf"/>
</dbReference>
<sequence length="593" mass="66984">MAEIAGLALGAVGLVTMIGAFKDAIDLFTLLSDTRDHGRDYEIPVAKLDIEKTMLLQWADRVRLVSEEYDRRLDDPDTQKLVTEILSCISLLLGDSTKLQQRYGMSEVSPNDQELPRTEAKRLPRIGEDRTTRFINDFKRMNLRINAQSSTTSTRKKFTWAIRDKQKFATLIDDLSYFTLKINAITPVLPHEDFCQQEAIDADLANITVLSSGDLRPLSILLSASADNQHNLAESIRHSYTQACQNRILSLLWFRKIDDRRESIAVAHEKTFCWALEPPGQTDQKWDSLLEWLQYDFGMYWISGKARSGKSTLLKYLHSEVQKRQLLSPCADGHRYQLYSFFFYHLGTMQQKSQDGLLRALLYQILETHRSLIPDIRTCGKKSMIPIIPFDVKDKARKVVGLIQELRDMEGASTTPSGCDIDGMESDEEYDSDNGEDGNGDSDENEDEAHVGEDPEEGDSAIRLDVREQCAEGSRTPPHGLSIHGGSHRLTSTIPQLLKRRRSASPMSEGLHKAKKSSLAVEWLSEMTLRSIVSQANDSDRAPIHVYCHIYEFYKPNLRICTLCYAIIYKEGIDNDSVELNAHDSGSLVGVGS</sequence>
<dbReference type="PANTHER" id="PTHR10039:SF5">
    <property type="entry name" value="NACHT DOMAIN-CONTAINING PROTEIN"/>
    <property type="match status" value="1"/>
</dbReference>
<organism evidence="6 7">
    <name type="scientific">Thyridium curvatum</name>
    <dbReference type="NCBI Taxonomy" id="1093900"/>
    <lineage>
        <taxon>Eukaryota</taxon>
        <taxon>Fungi</taxon>
        <taxon>Dikarya</taxon>
        <taxon>Ascomycota</taxon>
        <taxon>Pezizomycotina</taxon>
        <taxon>Sordariomycetes</taxon>
        <taxon>Sordariomycetidae</taxon>
        <taxon>Thyridiales</taxon>
        <taxon>Thyridiaceae</taxon>
        <taxon>Thyridium</taxon>
    </lineage>
</organism>
<dbReference type="Proteomes" id="UP000319257">
    <property type="component" value="Unassembled WGS sequence"/>
</dbReference>
<reference evidence="6 7" key="1">
    <citation type="submission" date="2019-06" db="EMBL/GenBank/DDBJ databases">
        <title>Draft genome sequence of the filamentous fungus Phialemoniopsis curvata isolated from diesel fuel.</title>
        <authorList>
            <person name="Varaljay V.A."/>
            <person name="Lyon W.J."/>
            <person name="Crouch A.L."/>
            <person name="Drake C.E."/>
            <person name="Hollomon J.M."/>
            <person name="Nadeau L.J."/>
            <person name="Nunn H.S."/>
            <person name="Stevenson B.S."/>
            <person name="Bojanowski C.L."/>
            <person name="Crookes-Goodson W.J."/>
        </authorList>
    </citation>
    <scope>NUCLEOTIDE SEQUENCE [LARGE SCALE GENOMIC DNA]</scope>
    <source>
        <strain evidence="6 7">D216</strain>
    </source>
</reference>
<protein>
    <submittedName>
        <fullName evidence="6">Uncharacterized protein</fullName>
    </submittedName>
</protein>
<evidence type="ECO:0000313" key="6">
    <source>
        <dbReference type="EMBL" id="TPX07543.1"/>
    </source>
</evidence>
<feature type="region of interest" description="Disordered" evidence="2">
    <location>
        <begin position="411"/>
        <end position="461"/>
    </location>
</feature>